<proteinExistence type="predicted"/>
<evidence type="ECO:0000313" key="1">
    <source>
        <dbReference type="EMBL" id="CAB4133657.1"/>
    </source>
</evidence>
<protein>
    <submittedName>
        <fullName evidence="1">Uncharacterized protein</fullName>
    </submittedName>
</protein>
<organism evidence="1">
    <name type="scientific">uncultured Caudovirales phage</name>
    <dbReference type="NCBI Taxonomy" id="2100421"/>
    <lineage>
        <taxon>Viruses</taxon>
        <taxon>Duplodnaviria</taxon>
        <taxon>Heunggongvirae</taxon>
        <taxon>Uroviricota</taxon>
        <taxon>Caudoviricetes</taxon>
        <taxon>Peduoviridae</taxon>
        <taxon>Maltschvirus</taxon>
        <taxon>Maltschvirus maltsch</taxon>
    </lineage>
</organism>
<name>A0A6J5LKQ4_9CAUD</name>
<gene>
    <name evidence="1" type="ORF">UFOVP257_379</name>
</gene>
<dbReference type="EMBL" id="LR796274">
    <property type="protein sequence ID" value="CAB4133657.1"/>
    <property type="molecule type" value="Genomic_DNA"/>
</dbReference>
<sequence>MFIKWLMKKIKKAEAEQELEFEKHRLMRRTARMQSLMSNKENDDTVNVMGMKLTLYPAIGGHVLEAGHYHEKDDEWTYKLYMINENDDFAKQVAQAIMIESLKQ</sequence>
<accession>A0A6J5LKQ4</accession>
<reference evidence="1" key="1">
    <citation type="submission" date="2020-04" db="EMBL/GenBank/DDBJ databases">
        <authorList>
            <person name="Chiriac C."/>
            <person name="Salcher M."/>
            <person name="Ghai R."/>
            <person name="Kavagutti S V."/>
        </authorList>
    </citation>
    <scope>NUCLEOTIDE SEQUENCE</scope>
</reference>